<dbReference type="Pfam" id="PF00126">
    <property type="entry name" value="HTH_1"/>
    <property type="match status" value="1"/>
</dbReference>
<sequence length="313" mass="34512">MTACIISKIHNSDILHEGMLMTLVQLQIFSQVAEQGSFTKAAQTLNISQSAVSHAIAELEAELGGMLLIRDKRQPVLISDFGKRVLEPVRIILNGIAHIEQEAAAIKGLETGTIRVGSFPSAAARLFPKIMSVFEQLHPHIHIVLFEGTDEEVAEWLRTRVVDVGFVAHSSPENGMIHLTQDKMVAVLPKSHELKEKPRISLSDLESHPFIMSTGGCKPLIQDFFQQSQCTPCIKFEVRDIGTILNMVREGLGITIIPELSLPDTPSGVLVKDLQPSMWRYLNLSCPFINEATPAIQSFIAVAQSLFHGEHSP</sequence>
<dbReference type="SUPFAM" id="SSF53850">
    <property type="entry name" value="Periplasmic binding protein-like II"/>
    <property type="match status" value="1"/>
</dbReference>
<dbReference type="InterPro" id="IPR036390">
    <property type="entry name" value="WH_DNA-bd_sf"/>
</dbReference>
<protein>
    <submittedName>
        <fullName evidence="6">LysR family transcriptional regulator</fullName>
    </submittedName>
</protein>
<accession>A0A2T2WVP6</accession>
<dbReference type="AlphaFoldDB" id="A0A2T2WVP6"/>
<dbReference type="InterPro" id="IPR005119">
    <property type="entry name" value="LysR_subst-bd"/>
</dbReference>
<dbReference type="InterPro" id="IPR000847">
    <property type="entry name" value="LysR_HTH_N"/>
</dbReference>
<evidence type="ECO:0000313" key="7">
    <source>
        <dbReference type="Proteomes" id="UP000242699"/>
    </source>
</evidence>
<comment type="similarity">
    <text evidence="1">Belongs to the LysR transcriptional regulatory family.</text>
</comment>
<name>A0A2T2WVP6_9FIRM</name>
<dbReference type="Pfam" id="PF03466">
    <property type="entry name" value="LysR_substrate"/>
    <property type="match status" value="1"/>
</dbReference>
<keyword evidence="3" id="KW-0238">DNA-binding</keyword>
<dbReference type="PROSITE" id="PS50931">
    <property type="entry name" value="HTH_LYSR"/>
    <property type="match status" value="1"/>
</dbReference>
<dbReference type="CDD" id="cd05466">
    <property type="entry name" value="PBP2_LTTR_substrate"/>
    <property type="match status" value="1"/>
</dbReference>
<organism evidence="6 7">
    <name type="scientific">Sulfobacillus benefaciens</name>
    <dbReference type="NCBI Taxonomy" id="453960"/>
    <lineage>
        <taxon>Bacteria</taxon>
        <taxon>Bacillati</taxon>
        <taxon>Bacillota</taxon>
        <taxon>Clostridia</taxon>
        <taxon>Eubacteriales</taxon>
        <taxon>Clostridiales Family XVII. Incertae Sedis</taxon>
        <taxon>Sulfobacillus</taxon>
    </lineage>
</organism>
<evidence type="ECO:0000256" key="1">
    <source>
        <dbReference type="ARBA" id="ARBA00009437"/>
    </source>
</evidence>
<dbReference type="PANTHER" id="PTHR30419:SF24">
    <property type="entry name" value="HTH-TYPE TRANSCRIPTIONAL REGULATOR CZCR"/>
    <property type="match status" value="1"/>
</dbReference>
<proteinExistence type="inferred from homology"/>
<dbReference type="PANTHER" id="PTHR30419">
    <property type="entry name" value="HTH-TYPE TRANSCRIPTIONAL REGULATOR YBHD"/>
    <property type="match status" value="1"/>
</dbReference>
<evidence type="ECO:0000256" key="2">
    <source>
        <dbReference type="ARBA" id="ARBA00023015"/>
    </source>
</evidence>
<dbReference type="EMBL" id="PXYT01000037">
    <property type="protein sequence ID" value="PSR26327.1"/>
    <property type="molecule type" value="Genomic_DNA"/>
</dbReference>
<dbReference type="FunFam" id="1.10.10.10:FF:000001">
    <property type="entry name" value="LysR family transcriptional regulator"/>
    <property type="match status" value="1"/>
</dbReference>
<evidence type="ECO:0000256" key="3">
    <source>
        <dbReference type="ARBA" id="ARBA00023125"/>
    </source>
</evidence>
<keyword evidence="4" id="KW-0804">Transcription</keyword>
<dbReference type="PRINTS" id="PR00039">
    <property type="entry name" value="HTHLYSR"/>
</dbReference>
<reference evidence="6 7" key="1">
    <citation type="journal article" date="2014" name="BMC Genomics">
        <title>Comparison of environmental and isolate Sulfobacillus genomes reveals diverse carbon, sulfur, nitrogen, and hydrogen metabolisms.</title>
        <authorList>
            <person name="Justice N.B."/>
            <person name="Norman A."/>
            <person name="Brown C.T."/>
            <person name="Singh A."/>
            <person name="Thomas B.C."/>
            <person name="Banfield J.F."/>
        </authorList>
    </citation>
    <scope>NUCLEOTIDE SEQUENCE [LARGE SCALE GENOMIC DNA]</scope>
    <source>
        <strain evidence="6">AMDSBA1</strain>
    </source>
</reference>
<dbReference type="SUPFAM" id="SSF46785">
    <property type="entry name" value="Winged helix' DNA-binding domain"/>
    <property type="match status" value="1"/>
</dbReference>
<keyword evidence="2" id="KW-0805">Transcription regulation</keyword>
<dbReference type="Gene3D" id="3.40.190.10">
    <property type="entry name" value="Periplasmic binding protein-like II"/>
    <property type="match status" value="2"/>
</dbReference>
<comment type="caution">
    <text evidence="6">The sequence shown here is derived from an EMBL/GenBank/DDBJ whole genome shotgun (WGS) entry which is preliminary data.</text>
</comment>
<dbReference type="Proteomes" id="UP000242699">
    <property type="component" value="Unassembled WGS sequence"/>
</dbReference>
<evidence type="ECO:0000256" key="4">
    <source>
        <dbReference type="ARBA" id="ARBA00023163"/>
    </source>
</evidence>
<dbReference type="Gene3D" id="1.10.10.10">
    <property type="entry name" value="Winged helix-like DNA-binding domain superfamily/Winged helix DNA-binding domain"/>
    <property type="match status" value="1"/>
</dbReference>
<gene>
    <name evidence="6" type="ORF">C7B43_14065</name>
</gene>
<dbReference type="GO" id="GO:0005829">
    <property type="term" value="C:cytosol"/>
    <property type="evidence" value="ECO:0007669"/>
    <property type="project" value="TreeGrafter"/>
</dbReference>
<evidence type="ECO:0000259" key="5">
    <source>
        <dbReference type="PROSITE" id="PS50931"/>
    </source>
</evidence>
<feature type="domain" description="HTH lysR-type" evidence="5">
    <location>
        <begin position="21"/>
        <end position="78"/>
    </location>
</feature>
<dbReference type="InterPro" id="IPR050950">
    <property type="entry name" value="HTH-type_LysR_regulators"/>
</dbReference>
<dbReference type="GO" id="GO:0003700">
    <property type="term" value="F:DNA-binding transcription factor activity"/>
    <property type="evidence" value="ECO:0007669"/>
    <property type="project" value="InterPro"/>
</dbReference>
<dbReference type="GO" id="GO:0003677">
    <property type="term" value="F:DNA binding"/>
    <property type="evidence" value="ECO:0007669"/>
    <property type="project" value="UniProtKB-KW"/>
</dbReference>
<dbReference type="InterPro" id="IPR036388">
    <property type="entry name" value="WH-like_DNA-bd_sf"/>
</dbReference>
<evidence type="ECO:0000313" key="6">
    <source>
        <dbReference type="EMBL" id="PSR26327.1"/>
    </source>
</evidence>